<protein>
    <submittedName>
        <fullName evidence="1">Uncharacterized protein</fullName>
    </submittedName>
</protein>
<dbReference type="WBParaSite" id="SSTP_0001226975.1">
    <property type="protein sequence ID" value="SSTP_0001226975.1"/>
    <property type="gene ID" value="SSTP_0001226975"/>
</dbReference>
<sequence length="30" mass="3565">MDILMIINKFKLVNTDKILKRNSLNLIFCL</sequence>
<name>A0A0K0ES41_STRER</name>
<dbReference type="AlphaFoldDB" id="A0A0K0ES41"/>
<reference evidence="1" key="1">
    <citation type="submission" date="2015-08" db="UniProtKB">
        <authorList>
            <consortium name="WormBaseParasite"/>
        </authorList>
    </citation>
    <scope>IDENTIFICATION</scope>
</reference>
<accession>A0A0K0ES41</accession>
<organism evidence="1">
    <name type="scientific">Strongyloides stercoralis</name>
    <name type="common">Threadworm</name>
    <dbReference type="NCBI Taxonomy" id="6248"/>
    <lineage>
        <taxon>Eukaryota</taxon>
        <taxon>Metazoa</taxon>
        <taxon>Ecdysozoa</taxon>
        <taxon>Nematoda</taxon>
        <taxon>Chromadorea</taxon>
        <taxon>Rhabditida</taxon>
        <taxon>Tylenchina</taxon>
        <taxon>Panagrolaimomorpha</taxon>
        <taxon>Strongyloidoidea</taxon>
        <taxon>Strongyloididae</taxon>
        <taxon>Strongyloides</taxon>
    </lineage>
</organism>
<proteinExistence type="predicted"/>
<evidence type="ECO:0000313" key="1">
    <source>
        <dbReference type="WBParaSite" id="SSTP_0001226975.1"/>
    </source>
</evidence>